<dbReference type="Gene3D" id="3.10.450.710">
    <property type="entry name" value="Tgt2/MlaC"/>
    <property type="match status" value="1"/>
</dbReference>
<sequence length="208" mass="24369">MQNFQRSFVVLLSLFFFALTVSQLAAANPDPTEQLKPVIDKVVSLLKDTEFRTRPVVDQSEVIVKIVSERFDFREMSKRVMGKQWRTLSPEQQDQFIALFTKLLQYVYINQVDDYLDKKIEFIDQRIRRDRAEVKTLLVGEDKTIPVSYIMLLEKDTWMAYDIVIEGVSLIRNYMEQISTVLRDEKFAGLISMLEKKITKLEAGEKDE</sequence>
<dbReference type="PANTHER" id="PTHR36573:SF1">
    <property type="entry name" value="INTERMEMBRANE PHOSPHOLIPID TRANSPORT SYSTEM BINDING PROTEIN MLAC"/>
    <property type="match status" value="1"/>
</dbReference>
<dbReference type="InterPro" id="IPR008869">
    <property type="entry name" value="MlaC/ttg2D"/>
</dbReference>
<evidence type="ECO:0000313" key="3">
    <source>
        <dbReference type="EMBL" id="RWX50473.1"/>
    </source>
</evidence>
<evidence type="ECO:0000313" key="5">
    <source>
        <dbReference type="Proteomes" id="UP000287615"/>
    </source>
</evidence>
<dbReference type="EMBL" id="MTKQ01000010">
    <property type="protein sequence ID" value="RWX49286.1"/>
    <property type="molecule type" value="Genomic_DNA"/>
</dbReference>
<protein>
    <submittedName>
        <fullName evidence="2">Phospholipid transport system substrate-binding protein</fullName>
    </submittedName>
</protein>
<dbReference type="Proteomes" id="UP000286862">
    <property type="component" value="Unassembled WGS sequence"/>
</dbReference>
<evidence type="ECO:0000256" key="1">
    <source>
        <dbReference type="SAM" id="SignalP"/>
    </source>
</evidence>
<proteinExistence type="predicted"/>
<evidence type="ECO:0000313" key="2">
    <source>
        <dbReference type="EMBL" id="RWX49286.1"/>
    </source>
</evidence>
<feature type="signal peptide" evidence="1">
    <location>
        <begin position="1"/>
        <end position="27"/>
    </location>
</feature>
<comment type="caution">
    <text evidence="2">The sequence shown here is derived from an EMBL/GenBank/DDBJ whole genome shotgun (WGS) entry which is preliminary data.</text>
</comment>
<dbReference type="Pfam" id="PF05494">
    <property type="entry name" value="MlaC"/>
    <property type="match status" value="1"/>
</dbReference>
<evidence type="ECO:0000313" key="4">
    <source>
        <dbReference type="Proteomes" id="UP000286862"/>
    </source>
</evidence>
<dbReference type="PIRSF" id="PIRSF004649">
    <property type="entry name" value="MlaC"/>
    <property type="match status" value="1"/>
</dbReference>
<accession>A0A3S3RVU0</accession>
<name>A0A3S3RVU0_9BACT</name>
<reference evidence="4 5" key="1">
    <citation type="submission" date="2017-01" db="EMBL/GenBank/DDBJ databases">
        <title>The cable genome- insights into the physiology and evolution of filamentous bacteria capable of sulfide oxidation via long distance electron transfer.</title>
        <authorList>
            <person name="Schreiber L."/>
            <person name="Bjerg J.T."/>
            <person name="Boggild A."/>
            <person name="Van De Vossenberg J."/>
            <person name="Meysman F."/>
            <person name="Nielsen L.P."/>
            <person name="Schramm A."/>
            <person name="Kjeldsen K.U."/>
        </authorList>
    </citation>
    <scope>NUCLEOTIDE SEQUENCE [LARGE SCALE GENOMIC DNA]</scope>
    <source>
        <strain evidence="2">A2</strain>
        <strain evidence="3">A3</strain>
    </source>
</reference>
<keyword evidence="1" id="KW-0732">Signal</keyword>
<dbReference type="AlphaFoldDB" id="A0A3S3RVU0"/>
<gene>
    <name evidence="2" type="ORF">VT99_10104</name>
    <name evidence="3" type="ORF">VU00_10713</name>
</gene>
<dbReference type="Proteomes" id="UP000287615">
    <property type="component" value="Unassembled WGS sequence"/>
</dbReference>
<feature type="chain" id="PRO_5038236150" evidence="1">
    <location>
        <begin position="28"/>
        <end position="208"/>
    </location>
</feature>
<dbReference type="PANTHER" id="PTHR36573">
    <property type="entry name" value="INTERMEMBRANE PHOSPHOLIPID TRANSPORT SYSTEM BINDING PROTEIN MLAC"/>
    <property type="match status" value="1"/>
</dbReference>
<organism evidence="2 4">
    <name type="scientific">Candidatus Electrothrix marina</name>
    <dbReference type="NCBI Taxonomy" id="1859130"/>
    <lineage>
        <taxon>Bacteria</taxon>
        <taxon>Pseudomonadati</taxon>
        <taxon>Thermodesulfobacteriota</taxon>
        <taxon>Desulfobulbia</taxon>
        <taxon>Desulfobulbales</taxon>
        <taxon>Desulfobulbaceae</taxon>
        <taxon>Candidatus Electrothrix</taxon>
    </lineage>
</organism>
<dbReference type="InterPro" id="IPR042245">
    <property type="entry name" value="Tgt2/MlaC_sf"/>
</dbReference>
<dbReference type="EMBL" id="MTKR01000071">
    <property type="protein sequence ID" value="RWX50473.1"/>
    <property type="molecule type" value="Genomic_DNA"/>
</dbReference>